<comment type="caution">
    <text evidence="8">The sequence shown here is derived from an EMBL/GenBank/DDBJ whole genome shotgun (WGS) entry which is preliminary data.</text>
</comment>
<feature type="transmembrane region" description="Helical" evidence="7">
    <location>
        <begin position="272"/>
        <end position="297"/>
    </location>
</feature>
<feature type="transmembrane region" description="Helical" evidence="7">
    <location>
        <begin position="35"/>
        <end position="52"/>
    </location>
</feature>
<name>A0A3D9ZM79_9ACTN</name>
<feature type="transmembrane region" description="Helical" evidence="7">
    <location>
        <begin position="58"/>
        <end position="78"/>
    </location>
</feature>
<comment type="subcellular location">
    <subcellularLocation>
        <location evidence="1">Cell membrane</location>
        <topology evidence="1">Multi-pass membrane protein</topology>
    </subcellularLocation>
</comment>
<evidence type="ECO:0000313" key="8">
    <source>
        <dbReference type="EMBL" id="REF98311.1"/>
    </source>
</evidence>
<dbReference type="PANTHER" id="PTHR30482:SF20">
    <property type="entry name" value="HIGH-AFFINITY BRANCHED-CHAIN AMINO ACID TRANSPORT SYSTEM PERMEASE PROTEIN LIVM"/>
    <property type="match status" value="1"/>
</dbReference>
<dbReference type="PANTHER" id="PTHR30482">
    <property type="entry name" value="HIGH-AFFINITY BRANCHED-CHAIN AMINO ACID TRANSPORT SYSTEM PERMEASE"/>
    <property type="match status" value="1"/>
</dbReference>
<dbReference type="GO" id="GO:0015658">
    <property type="term" value="F:branched-chain amino acid transmembrane transporter activity"/>
    <property type="evidence" value="ECO:0007669"/>
    <property type="project" value="InterPro"/>
</dbReference>
<evidence type="ECO:0000256" key="1">
    <source>
        <dbReference type="ARBA" id="ARBA00004651"/>
    </source>
</evidence>
<keyword evidence="5 7" id="KW-0472">Membrane</keyword>
<gene>
    <name evidence="8" type="ORF">DFJ67_4328</name>
</gene>
<keyword evidence="4 7" id="KW-1133">Transmembrane helix</keyword>
<feature type="transmembrane region" description="Helical" evidence="7">
    <location>
        <begin position="108"/>
        <end position="129"/>
    </location>
</feature>
<feature type="transmembrane region" description="Helical" evidence="7">
    <location>
        <begin position="185"/>
        <end position="203"/>
    </location>
</feature>
<evidence type="ECO:0000313" key="9">
    <source>
        <dbReference type="Proteomes" id="UP000256913"/>
    </source>
</evidence>
<dbReference type="AlphaFoldDB" id="A0A3D9ZM79"/>
<dbReference type="InterPro" id="IPR001851">
    <property type="entry name" value="ABC_transp_permease"/>
</dbReference>
<evidence type="ECO:0000256" key="5">
    <source>
        <dbReference type="ARBA" id="ARBA00023136"/>
    </source>
</evidence>
<evidence type="ECO:0000256" key="4">
    <source>
        <dbReference type="ARBA" id="ARBA00022989"/>
    </source>
</evidence>
<evidence type="ECO:0000256" key="3">
    <source>
        <dbReference type="ARBA" id="ARBA00022692"/>
    </source>
</evidence>
<protein>
    <submittedName>
        <fullName evidence="8">Amino acid/amide ABC transporter membrane protein 2 (HAAT family)</fullName>
    </submittedName>
</protein>
<organism evidence="8 9">
    <name type="scientific">Asanoa ferruginea</name>
    <dbReference type="NCBI Taxonomy" id="53367"/>
    <lineage>
        <taxon>Bacteria</taxon>
        <taxon>Bacillati</taxon>
        <taxon>Actinomycetota</taxon>
        <taxon>Actinomycetes</taxon>
        <taxon>Micromonosporales</taxon>
        <taxon>Micromonosporaceae</taxon>
        <taxon>Asanoa</taxon>
    </lineage>
</organism>
<dbReference type="Proteomes" id="UP000256913">
    <property type="component" value="Unassembled WGS sequence"/>
</dbReference>
<sequence length="348" mass="37642">MSVSEKEATAAPPDRSAPSVDQVWRRRRTGDHLRLVQIAVVTAILCALPLFAADDYQYTVLGLMLIYAIAGVGFYLILGLSGQFAFSHAATMGIGAYSAAYAARTHGFWLSVLFALVVCAILATVFKLLLWRASDFYFGIATLGLASVTIIVFRAWEWFTGPASNTSMLTAPTIFGHQVTTPAGYYWLFVVFFVVAMLIVYRLRTSATYREAIAVRDKPLTAAGLGIRNTRNQLVIFVIGSCYAAVAGALYAQSQGFISSPSFDLNLGINLFVVVIVGGMHSMWGSLLGAAFVVVLPELIRPAADHRQLILAAVLVITIVLLPEGLMGLARPLTKRLGQARSRKEVGS</sequence>
<keyword evidence="2" id="KW-1003">Cell membrane</keyword>
<evidence type="ECO:0000256" key="7">
    <source>
        <dbReference type="SAM" id="Phobius"/>
    </source>
</evidence>
<keyword evidence="3 7" id="KW-0812">Transmembrane</keyword>
<proteinExistence type="predicted"/>
<dbReference type="Pfam" id="PF02653">
    <property type="entry name" value="BPD_transp_2"/>
    <property type="match status" value="1"/>
</dbReference>
<feature type="region of interest" description="Disordered" evidence="6">
    <location>
        <begin position="1"/>
        <end position="21"/>
    </location>
</feature>
<accession>A0A3D9ZM79</accession>
<feature type="transmembrane region" description="Helical" evidence="7">
    <location>
        <begin position="234"/>
        <end position="252"/>
    </location>
</feature>
<keyword evidence="9" id="KW-1185">Reference proteome</keyword>
<dbReference type="GO" id="GO:0005886">
    <property type="term" value="C:plasma membrane"/>
    <property type="evidence" value="ECO:0007669"/>
    <property type="project" value="UniProtKB-SubCell"/>
</dbReference>
<feature type="transmembrane region" description="Helical" evidence="7">
    <location>
        <begin position="85"/>
        <end position="102"/>
    </location>
</feature>
<evidence type="ECO:0000256" key="2">
    <source>
        <dbReference type="ARBA" id="ARBA00022475"/>
    </source>
</evidence>
<dbReference type="EMBL" id="QUMQ01000001">
    <property type="protein sequence ID" value="REF98311.1"/>
    <property type="molecule type" value="Genomic_DNA"/>
</dbReference>
<dbReference type="CDD" id="cd06581">
    <property type="entry name" value="TM_PBP1_LivM_like"/>
    <property type="match status" value="1"/>
</dbReference>
<evidence type="ECO:0000256" key="6">
    <source>
        <dbReference type="SAM" id="MobiDB-lite"/>
    </source>
</evidence>
<reference evidence="8 9" key="1">
    <citation type="submission" date="2018-08" db="EMBL/GenBank/DDBJ databases">
        <title>Sequencing the genomes of 1000 actinobacteria strains.</title>
        <authorList>
            <person name="Klenk H.-P."/>
        </authorList>
    </citation>
    <scope>NUCLEOTIDE SEQUENCE [LARGE SCALE GENOMIC DNA]</scope>
    <source>
        <strain evidence="8 9">DSM 44099</strain>
    </source>
</reference>
<feature type="transmembrane region" description="Helical" evidence="7">
    <location>
        <begin position="136"/>
        <end position="156"/>
    </location>
</feature>
<feature type="transmembrane region" description="Helical" evidence="7">
    <location>
        <begin position="309"/>
        <end position="330"/>
    </location>
</feature>
<dbReference type="InterPro" id="IPR043428">
    <property type="entry name" value="LivM-like"/>
</dbReference>